<evidence type="ECO:0000256" key="2">
    <source>
        <dbReference type="ARBA" id="ARBA00022793"/>
    </source>
</evidence>
<comment type="similarity">
    <text evidence="6">Belongs to the Orn/Lys/Arg decarboxylase class-II family.</text>
</comment>
<keyword evidence="3 5" id="KW-0663">Pyridoxal phosphate</keyword>
<reference evidence="9" key="1">
    <citation type="submission" date="2013-07" db="EMBL/GenBank/DDBJ databases">
        <title>Sub-species coevolution in mutualistic symbiosis.</title>
        <authorList>
            <person name="Murfin K."/>
            <person name="Klassen J."/>
            <person name="Lee M."/>
            <person name="Forst S."/>
            <person name="Stock P."/>
            <person name="Goodrich-Blair H."/>
        </authorList>
    </citation>
    <scope>NUCLEOTIDE SEQUENCE [LARGE SCALE GENOMIC DNA]</scope>
    <source>
        <strain evidence="9">Puntauvense</strain>
    </source>
</reference>
<dbReference type="SUPFAM" id="SSF51419">
    <property type="entry name" value="PLP-binding barrel"/>
    <property type="match status" value="1"/>
</dbReference>
<dbReference type="HOGENOM" id="CLU_026444_0_2_6"/>
<accession>A0A077NG82</accession>
<feature type="domain" description="Orn/DAP/Arg decarboxylase 2 N-terminal" evidence="8">
    <location>
        <begin position="55"/>
        <end position="289"/>
    </location>
</feature>
<dbReference type="PANTHER" id="PTHR43727">
    <property type="entry name" value="DIAMINOPIMELATE DECARBOXYLASE"/>
    <property type="match status" value="1"/>
</dbReference>
<protein>
    <submittedName>
        <fullName evidence="9">Diaminopimelate decarboxylase</fullName>
        <ecNumber evidence="9">4.1.1.20</ecNumber>
    </submittedName>
</protein>
<keyword evidence="4 9" id="KW-0456">Lyase</keyword>
<dbReference type="Pfam" id="PF02784">
    <property type="entry name" value="Orn_Arg_deC_N"/>
    <property type="match status" value="1"/>
</dbReference>
<dbReference type="EMBL" id="CBSW010000179">
    <property type="protein sequence ID" value="CDG97388.1"/>
    <property type="molecule type" value="Genomic_DNA"/>
</dbReference>
<dbReference type="PRINTS" id="PR01181">
    <property type="entry name" value="DAPDCRBXLASE"/>
</dbReference>
<dbReference type="Gene3D" id="2.40.37.10">
    <property type="entry name" value="Lyase, Ornithine Decarboxylase, Chain A, domain 1"/>
    <property type="match status" value="1"/>
</dbReference>
<comment type="cofactor">
    <cofactor evidence="1 5">
        <name>pyridoxal 5'-phosphate</name>
        <dbReference type="ChEBI" id="CHEBI:597326"/>
    </cofactor>
</comment>
<feature type="domain" description="Orn/DAP/Arg decarboxylase 2 C-terminal" evidence="7">
    <location>
        <begin position="47"/>
        <end position="395"/>
    </location>
</feature>
<comment type="caution">
    <text evidence="9">The sequence shown here is derived from an EMBL/GenBank/DDBJ whole genome shotgun (WGS) entry which is preliminary data.</text>
</comment>
<evidence type="ECO:0000256" key="1">
    <source>
        <dbReference type="ARBA" id="ARBA00001933"/>
    </source>
</evidence>
<keyword evidence="2" id="KW-0210">Decarboxylase</keyword>
<gene>
    <name evidence="9" type="ORF">XBP1_260001</name>
</gene>
<dbReference type="Pfam" id="PF00278">
    <property type="entry name" value="Orn_DAP_Arg_deC"/>
    <property type="match status" value="1"/>
</dbReference>
<dbReference type="AlphaFoldDB" id="A0A077NG82"/>
<dbReference type="InterPro" id="IPR002986">
    <property type="entry name" value="DAP_deCOOHase_LysA"/>
</dbReference>
<organism evidence="9 10">
    <name type="scientific">Xenorhabdus bovienii str. puntauvense</name>
    <dbReference type="NCBI Taxonomy" id="1398201"/>
    <lineage>
        <taxon>Bacteria</taxon>
        <taxon>Pseudomonadati</taxon>
        <taxon>Pseudomonadota</taxon>
        <taxon>Gammaproteobacteria</taxon>
        <taxon>Enterobacterales</taxon>
        <taxon>Morganellaceae</taxon>
        <taxon>Xenorhabdus</taxon>
    </lineage>
</organism>
<evidence type="ECO:0000256" key="4">
    <source>
        <dbReference type="ARBA" id="ARBA00023239"/>
    </source>
</evidence>
<dbReference type="InterPro" id="IPR029066">
    <property type="entry name" value="PLP-binding_barrel"/>
</dbReference>
<dbReference type="PANTHER" id="PTHR43727:SF2">
    <property type="entry name" value="GROUP IV DECARBOXYLASE"/>
    <property type="match status" value="1"/>
</dbReference>
<proteinExistence type="inferred from homology"/>
<dbReference type="InterPro" id="IPR022644">
    <property type="entry name" value="De-COase2_N"/>
</dbReference>
<dbReference type="GO" id="GO:0009089">
    <property type="term" value="P:lysine biosynthetic process via diaminopimelate"/>
    <property type="evidence" value="ECO:0007669"/>
    <property type="project" value="InterPro"/>
</dbReference>
<dbReference type="EC" id="4.1.1.20" evidence="9"/>
<dbReference type="PRINTS" id="PR01179">
    <property type="entry name" value="ODADCRBXLASE"/>
</dbReference>
<evidence type="ECO:0000259" key="7">
    <source>
        <dbReference type="Pfam" id="PF00278"/>
    </source>
</evidence>
<evidence type="ECO:0000259" key="8">
    <source>
        <dbReference type="Pfam" id="PF02784"/>
    </source>
</evidence>
<dbReference type="Proteomes" id="UP000028511">
    <property type="component" value="Unassembled WGS sequence"/>
</dbReference>
<evidence type="ECO:0000313" key="10">
    <source>
        <dbReference type="Proteomes" id="UP000028511"/>
    </source>
</evidence>
<dbReference type="InterPro" id="IPR009006">
    <property type="entry name" value="Ala_racemase/Decarboxylase_C"/>
</dbReference>
<evidence type="ECO:0000256" key="6">
    <source>
        <dbReference type="RuleBase" id="RU003737"/>
    </source>
</evidence>
<name>A0A077NG82_XENBV</name>
<dbReference type="InterPro" id="IPR000183">
    <property type="entry name" value="Orn/DAP/Arg_de-COase"/>
</dbReference>
<sequence>MGIDDEIPLSKNINLRGNIVSNIELLKFLDADEIPHLAKQYGTPLFVYDLPTIKKHYDYFSQLPNPYGLTVRYSVKANPTRAILSQFNKLGASFDVSSVWEARRCINAGIDAKKILITAQEISSGWETLCEEGMEFDAGSLQQLKIYGEKFPGTSVSIRINPGFGSGLVKKLTSGGSHSSFGLWFEQFDEAVALAKHYSLTIKRIHLHIGSGHDSEVLEKTVNRALELCFKVPSVTHLNLGGGYKITALNSDPHYDHHAMGTRINTSLEQFQQETGRKLHLEVEPGTFSMALAGSLITRVIDVVNTGTDGYRFIKINGGLTEIMRPSYYGALHPLVVVKHNGMLETHDVCEQMVCGHCCIAGDSLTPVAGNTEDFTPVLLARAEINDYLVIERTGGYAASMSVKNFNSYPEAAEVCRVSKDTYHIVRERQTLEQMTQNERDLPLI</sequence>
<evidence type="ECO:0000256" key="3">
    <source>
        <dbReference type="ARBA" id="ARBA00022898"/>
    </source>
</evidence>
<feature type="modified residue" description="N6-(pyridoxal phosphate)lysine" evidence="5">
    <location>
        <position position="76"/>
    </location>
</feature>
<dbReference type="Gene3D" id="3.20.20.10">
    <property type="entry name" value="Alanine racemase"/>
    <property type="match status" value="1"/>
</dbReference>
<dbReference type="GO" id="GO:0008836">
    <property type="term" value="F:diaminopimelate decarboxylase activity"/>
    <property type="evidence" value="ECO:0007669"/>
    <property type="project" value="UniProtKB-EC"/>
</dbReference>
<dbReference type="InterPro" id="IPR022643">
    <property type="entry name" value="De-COase2_C"/>
</dbReference>
<dbReference type="SUPFAM" id="SSF50621">
    <property type="entry name" value="Alanine racemase C-terminal domain-like"/>
    <property type="match status" value="1"/>
</dbReference>
<feature type="active site" description="Proton donor" evidence="5">
    <location>
        <position position="359"/>
    </location>
</feature>
<evidence type="ECO:0000313" key="9">
    <source>
        <dbReference type="EMBL" id="CDG97388.1"/>
    </source>
</evidence>
<evidence type="ECO:0000256" key="5">
    <source>
        <dbReference type="PIRSR" id="PIRSR600183-50"/>
    </source>
</evidence>